<evidence type="ECO:0000313" key="1">
    <source>
        <dbReference type="EMBL" id="KAI3752978.1"/>
    </source>
</evidence>
<dbReference type="EMBL" id="CM042012">
    <property type="protein sequence ID" value="KAI3752978.1"/>
    <property type="molecule type" value="Genomic_DNA"/>
</dbReference>
<evidence type="ECO:0000313" key="2">
    <source>
        <dbReference type="Proteomes" id="UP001055811"/>
    </source>
</evidence>
<proteinExistence type="predicted"/>
<gene>
    <name evidence="1" type="ORF">L2E82_25021</name>
</gene>
<organism evidence="1 2">
    <name type="scientific">Cichorium intybus</name>
    <name type="common">Chicory</name>
    <dbReference type="NCBI Taxonomy" id="13427"/>
    <lineage>
        <taxon>Eukaryota</taxon>
        <taxon>Viridiplantae</taxon>
        <taxon>Streptophyta</taxon>
        <taxon>Embryophyta</taxon>
        <taxon>Tracheophyta</taxon>
        <taxon>Spermatophyta</taxon>
        <taxon>Magnoliopsida</taxon>
        <taxon>eudicotyledons</taxon>
        <taxon>Gunneridae</taxon>
        <taxon>Pentapetalae</taxon>
        <taxon>asterids</taxon>
        <taxon>campanulids</taxon>
        <taxon>Asterales</taxon>
        <taxon>Asteraceae</taxon>
        <taxon>Cichorioideae</taxon>
        <taxon>Cichorieae</taxon>
        <taxon>Cichoriinae</taxon>
        <taxon>Cichorium</taxon>
    </lineage>
</organism>
<comment type="caution">
    <text evidence="1">The sequence shown here is derived from an EMBL/GenBank/DDBJ whole genome shotgun (WGS) entry which is preliminary data.</text>
</comment>
<protein>
    <submittedName>
        <fullName evidence="1">Uncharacterized protein</fullName>
    </submittedName>
</protein>
<name>A0ACB9E1W9_CICIN</name>
<sequence>MKTVSACSGFLVLGQVYEFFNRHILLPSAIDVFNRHFPLPVSRLPQRPSASSLIIQPPSTTVPPEIIRFFLSVLGAACMVERSGWTTNVNTLMGMRQKFALGIMPIPIPLILQTNLGYEAWEQYILLNSGSCFFKCNKQVCSQRM</sequence>
<keyword evidence="2" id="KW-1185">Reference proteome</keyword>
<dbReference type="Proteomes" id="UP001055811">
    <property type="component" value="Linkage Group LG04"/>
</dbReference>
<accession>A0ACB9E1W9</accession>
<reference evidence="1 2" key="2">
    <citation type="journal article" date="2022" name="Mol. Ecol. Resour.">
        <title>The genomes of chicory, endive, great burdock and yacon provide insights into Asteraceae paleo-polyploidization history and plant inulin production.</title>
        <authorList>
            <person name="Fan W."/>
            <person name="Wang S."/>
            <person name="Wang H."/>
            <person name="Wang A."/>
            <person name="Jiang F."/>
            <person name="Liu H."/>
            <person name="Zhao H."/>
            <person name="Xu D."/>
            <person name="Zhang Y."/>
        </authorList>
    </citation>
    <scope>NUCLEOTIDE SEQUENCE [LARGE SCALE GENOMIC DNA]</scope>
    <source>
        <strain evidence="2">cv. Punajuju</strain>
        <tissue evidence="1">Leaves</tissue>
    </source>
</reference>
<reference evidence="2" key="1">
    <citation type="journal article" date="2022" name="Mol. Ecol. Resour.">
        <title>The genomes of chicory, endive, great burdock and yacon provide insights into Asteraceae palaeo-polyploidization history and plant inulin production.</title>
        <authorList>
            <person name="Fan W."/>
            <person name="Wang S."/>
            <person name="Wang H."/>
            <person name="Wang A."/>
            <person name="Jiang F."/>
            <person name="Liu H."/>
            <person name="Zhao H."/>
            <person name="Xu D."/>
            <person name="Zhang Y."/>
        </authorList>
    </citation>
    <scope>NUCLEOTIDE SEQUENCE [LARGE SCALE GENOMIC DNA]</scope>
    <source>
        <strain evidence="2">cv. Punajuju</strain>
    </source>
</reference>